<dbReference type="EMBL" id="FNPB01000016">
    <property type="protein sequence ID" value="SDY45562.1"/>
    <property type="molecule type" value="Genomic_DNA"/>
</dbReference>
<protein>
    <submittedName>
        <fullName evidence="1">Uncharacterized protein</fullName>
    </submittedName>
</protein>
<gene>
    <name evidence="1" type="ORF">SAMN04487946_11657</name>
</gene>
<sequence>MKSQQHSLQADQYLNLEIPVGMLDNDFRNPDLERFVDRFFEHEPQVGDIGDIYEPADADAHVVAAREIQASYPEADLIVVPKSGR</sequence>
<accession>A0A1H3K046</accession>
<reference evidence="2" key="1">
    <citation type="submission" date="2016-10" db="EMBL/GenBank/DDBJ databases">
        <authorList>
            <person name="Varghese N."/>
            <person name="Submissions S."/>
        </authorList>
    </citation>
    <scope>NUCLEOTIDE SEQUENCE [LARGE SCALE GENOMIC DNA]</scope>
    <source>
        <strain evidence="2">CGMCC 1.10118</strain>
    </source>
</reference>
<organism evidence="1 2">
    <name type="scientific">Halobellus clavatus</name>
    <dbReference type="NCBI Taxonomy" id="660517"/>
    <lineage>
        <taxon>Archaea</taxon>
        <taxon>Methanobacteriati</taxon>
        <taxon>Methanobacteriota</taxon>
        <taxon>Stenosarchaea group</taxon>
        <taxon>Halobacteria</taxon>
        <taxon>Halobacteriales</taxon>
        <taxon>Haloferacaceae</taxon>
        <taxon>Halobellus</taxon>
    </lineage>
</organism>
<dbReference type="Pfam" id="PF20314">
    <property type="entry name" value="DUF6610"/>
    <property type="match status" value="1"/>
</dbReference>
<keyword evidence="2" id="KW-1185">Reference proteome</keyword>
<dbReference type="STRING" id="660517.SAMN04487946_11657"/>
<name>A0A1H3K046_9EURY</name>
<evidence type="ECO:0000313" key="1">
    <source>
        <dbReference type="EMBL" id="SDY45562.1"/>
    </source>
</evidence>
<evidence type="ECO:0000313" key="2">
    <source>
        <dbReference type="Proteomes" id="UP000199170"/>
    </source>
</evidence>
<dbReference type="AlphaFoldDB" id="A0A1H3K046"/>
<proteinExistence type="predicted"/>
<dbReference type="Proteomes" id="UP000199170">
    <property type="component" value="Unassembled WGS sequence"/>
</dbReference>
<dbReference type="InterPro" id="IPR046718">
    <property type="entry name" value="DUF6610"/>
</dbReference>